<name>A0ABM7MI22_9BURK</name>
<evidence type="ECO:0000256" key="1">
    <source>
        <dbReference type="SAM" id="SignalP"/>
    </source>
</evidence>
<reference evidence="2 3" key="1">
    <citation type="journal article" date="2021" name="Microbiol. Spectr.">
        <title>A Single Bacterium Capable of Oxidation and Reduction of Iron at Circumneutral pH.</title>
        <authorList>
            <person name="Kato S."/>
            <person name="Ohkuma M."/>
        </authorList>
    </citation>
    <scope>NUCLEOTIDE SEQUENCE [LARGE SCALE GENOMIC DNA]</scope>
    <source>
        <strain evidence="2 3">MIZ03</strain>
    </source>
</reference>
<sequence length="238" mass="25381">MNQLILRYVLASTLLTASCQIDAQEKLVALSMTGQPQSYSLHAGAYKVMGYGNAHFGMSVDEVKVLITQDYSHTLGSLKDEIDPAQKTRVLTMVVPELVPGPGPATISYVFGATSKRLIAVNVYWLVTGMATDAQQAQLTEAARVLAADLVGYRWPIFTVARGHVLAPGVLLVFAGKDAVGGGIEVRLNGVAYTLEARQASVASVATPETLVVPRGPAQLRFSMVANVDKPDIETLPN</sequence>
<evidence type="ECO:0000313" key="2">
    <source>
        <dbReference type="EMBL" id="BCO25876.1"/>
    </source>
</evidence>
<protein>
    <submittedName>
        <fullName evidence="2">Uncharacterized protein</fullName>
    </submittedName>
</protein>
<organism evidence="2 3">
    <name type="scientific">Rhodoferax lithotrophicus</name>
    <dbReference type="NCBI Taxonomy" id="2798804"/>
    <lineage>
        <taxon>Bacteria</taxon>
        <taxon>Pseudomonadati</taxon>
        <taxon>Pseudomonadota</taxon>
        <taxon>Betaproteobacteria</taxon>
        <taxon>Burkholderiales</taxon>
        <taxon>Comamonadaceae</taxon>
        <taxon>Rhodoferax</taxon>
    </lineage>
</organism>
<accession>A0ABM7MI22</accession>
<dbReference type="PROSITE" id="PS51257">
    <property type="entry name" value="PROKAR_LIPOPROTEIN"/>
    <property type="match status" value="1"/>
</dbReference>
<feature type="chain" id="PRO_5047085005" evidence="1">
    <location>
        <begin position="24"/>
        <end position="238"/>
    </location>
</feature>
<dbReference type="RefSeq" id="WP_223908354.1">
    <property type="nucleotide sequence ID" value="NZ_AP024238.1"/>
</dbReference>
<evidence type="ECO:0000313" key="3">
    <source>
        <dbReference type="Proteomes" id="UP000824366"/>
    </source>
</evidence>
<keyword evidence="1" id="KW-0732">Signal</keyword>
<proteinExistence type="predicted"/>
<keyword evidence="3" id="KW-1185">Reference proteome</keyword>
<feature type="signal peptide" evidence="1">
    <location>
        <begin position="1"/>
        <end position="23"/>
    </location>
</feature>
<dbReference type="EMBL" id="AP024238">
    <property type="protein sequence ID" value="BCO25876.1"/>
    <property type="molecule type" value="Genomic_DNA"/>
</dbReference>
<dbReference type="Proteomes" id="UP000824366">
    <property type="component" value="Chromosome"/>
</dbReference>
<gene>
    <name evidence="2" type="ORF">MIZ03_0755</name>
</gene>